<sequence>MYLKLSQTVIVAFGCYFNGGKNNKNKQT</sequence>
<proteinExistence type="predicted"/>
<name>A0A0E9WG62_ANGAN</name>
<dbReference type="EMBL" id="GBXM01019997">
    <property type="protein sequence ID" value="JAH88580.1"/>
    <property type="molecule type" value="Transcribed_RNA"/>
</dbReference>
<evidence type="ECO:0000313" key="1">
    <source>
        <dbReference type="EMBL" id="JAH88580.1"/>
    </source>
</evidence>
<protein>
    <recommendedName>
        <fullName evidence="2">Lipoprotein</fullName>
    </recommendedName>
</protein>
<dbReference type="AlphaFoldDB" id="A0A0E9WG62"/>
<dbReference type="PROSITE" id="PS51257">
    <property type="entry name" value="PROKAR_LIPOPROTEIN"/>
    <property type="match status" value="1"/>
</dbReference>
<organism evidence="1">
    <name type="scientific">Anguilla anguilla</name>
    <name type="common">European freshwater eel</name>
    <name type="synonym">Muraena anguilla</name>
    <dbReference type="NCBI Taxonomy" id="7936"/>
    <lineage>
        <taxon>Eukaryota</taxon>
        <taxon>Metazoa</taxon>
        <taxon>Chordata</taxon>
        <taxon>Craniata</taxon>
        <taxon>Vertebrata</taxon>
        <taxon>Euteleostomi</taxon>
        <taxon>Actinopterygii</taxon>
        <taxon>Neopterygii</taxon>
        <taxon>Teleostei</taxon>
        <taxon>Anguilliformes</taxon>
        <taxon>Anguillidae</taxon>
        <taxon>Anguilla</taxon>
    </lineage>
</organism>
<reference evidence="1" key="1">
    <citation type="submission" date="2014-11" db="EMBL/GenBank/DDBJ databases">
        <authorList>
            <person name="Amaro Gonzalez C."/>
        </authorList>
    </citation>
    <scope>NUCLEOTIDE SEQUENCE</scope>
</reference>
<accession>A0A0E9WG62</accession>
<evidence type="ECO:0008006" key="2">
    <source>
        <dbReference type="Google" id="ProtNLM"/>
    </source>
</evidence>
<reference evidence="1" key="2">
    <citation type="journal article" date="2015" name="Fish Shellfish Immunol.">
        <title>Early steps in the European eel (Anguilla anguilla)-Vibrio vulnificus interaction in the gills: Role of the RtxA13 toxin.</title>
        <authorList>
            <person name="Callol A."/>
            <person name="Pajuelo D."/>
            <person name="Ebbesson L."/>
            <person name="Teles M."/>
            <person name="MacKenzie S."/>
            <person name="Amaro C."/>
        </authorList>
    </citation>
    <scope>NUCLEOTIDE SEQUENCE</scope>
</reference>